<feature type="compositionally biased region" description="Polar residues" evidence="8">
    <location>
        <begin position="1214"/>
        <end position="1230"/>
    </location>
</feature>
<keyword evidence="5" id="KW-0832">Ubl conjugation</keyword>
<keyword evidence="6" id="KW-0238">DNA-binding</keyword>
<sequence length="1256" mass="139382">MAESDLYMQCDEDALEPCQDFADIRVPRVKKASSGKNVKIPVKSDGTSNTTSGAVTSSNQTVPLPSGTTITLVPNGVQAGGATSGPQTFIISTQPNSSNTLGSSVKLGTSVGYFLNGQPISFVPAGQMPQLAASQIVTPASAGNLTTPPSTPITLTLNSPSSPTTSGLTMLSVTPSSLAPTSVPGSAVKLIKVTKHSGAPGNAGSVFCSLTQPNKAIPIQSNHVNRPIAPGPAPALLITGLSQNVKPQVPPIQPTSELKQMGKAPNVCTHCNAFYQRSATLRGYFCQCDQQLLKNIWSLKYQYKRRKVNPSSKYTHPGNPASASPPERSFKNVTSSEVPEGAPSLSSGDYDDQGRLIMLVEDFFYGQCPGRQTIDVTTQDRPISMKCQRCSKKLKGNIKMMNHTKHHMELDLQMGEAHCLTVCSHCYRNFSTPFLLQCHIEAVHTEGGSSKVCKICECAFDNEPLFLEHMKHVHKPGEMPYWCKVCEYRSSFYEDLRAVRHCDKCRLQFCLDQEVMRHKERFHRTCVKPKQLEGLVPGTRIVIRAYADKTDPKDPVEEAPTNTSSNATQTPMIPQSNTSLVLPLKKKPVESMMELLVKLESQFMPKDKFYCMECNYDIPAFSNHFPTYVKCSLCRYCTCCSRAYANHMISVHVARTSTKKYITLYKPCPKKGHLSCMGCHFSTQIGDLMAKHLADFPDHQGCQSTMEGFSRGFKRFVFIPTNLLRGARRQINGGFLPVQLKKVDESLSSFASKPQSSYTITLPEKPARMPSLPKQLQPVEKSADSQKIQEQKLNITKVVSKKVPSDANKNETLKNSLTPAQMKIILHALCCGVPQAANNFGMPAEEVHSLVLKRQSLGELTKTRVVMSPFARDQVIEWVLCQQEQQLPINEAELFARMNRYSGQNISNDTMIDFLLHYDLGLQAFPSTKLLLCKAQELEQLFSMSLKTQIKTQNFRLSSIGAMDELSIFVDLTLLAKPSVDVSSMLSAFKLTGTTDPIIDVMFTALADGTLLSTMLFIKGEPLEIDSGSLPDFIILEFRPEGFTDEERLQIWMERVWLQKIIPVCGGKGLLLMDPYKGHILHEFMVLLNSANTVPCLIPHSCSRRLQPLETCMVRVIREFLQAHWSEHVSKVPQELFKAKPETITTLLVQWLSEILGIIRCEPKILFHSFDRILNSNQETQLEEPSELVQSLAEALFTPKLQEEKPKETRAETSSEVSGDSGLSPQSGMQTLKKIFERDSDVDTFNGFEDSEITDL</sequence>
<evidence type="ECO:0000256" key="8">
    <source>
        <dbReference type="SAM" id="MobiDB-lite"/>
    </source>
</evidence>
<keyword evidence="4" id="KW-0862">Zinc</keyword>
<dbReference type="GO" id="GO:0000978">
    <property type="term" value="F:RNA polymerase II cis-regulatory region sequence-specific DNA binding"/>
    <property type="evidence" value="ECO:0007669"/>
    <property type="project" value="TreeGrafter"/>
</dbReference>
<dbReference type="SMART" id="SM00355">
    <property type="entry name" value="ZnF_C2H2"/>
    <property type="match status" value="6"/>
</dbReference>
<dbReference type="GO" id="GO:0008270">
    <property type="term" value="F:zinc ion binding"/>
    <property type="evidence" value="ECO:0007669"/>
    <property type="project" value="UniProtKB-KW"/>
</dbReference>
<feature type="domain" description="C2H2-type" evidence="9">
    <location>
        <begin position="502"/>
        <end position="523"/>
    </location>
</feature>
<dbReference type="Proteomes" id="UP000316079">
    <property type="component" value="Unassembled WGS sequence"/>
</dbReference>
<evidence type="ECO:0000256" key="6">
    <source>
        <dbReference type="ARBA" id="ARBA00023125"/>
    </source>
</evidence>
<evidence type="ECO:0000256" key="4">
    <source>
        <dbReference type="ARBA" id="ARBA00022833"/>
    </source>
</evidence>
<evidence type="ECO:0000313" key="11">
    <source>
        <dbReference type="Proteomes" id="UP000316079"/>
    </source>
</evidence>
<dbReference type="InterPro" id="IPR013087">
    <property type="entry name" value="Znf_C2H2_type"/>
</dbReference>
<organism evidence="10 11">
    <name type="scientific">Danionella cerebrum</name>
    <dbReference type="NCBI Taxonomy" id="2873325"/>
    <lineage>
        <taxon>Eukaryota</taxon>
        <taxon>Metazoa</taxon>
        <taxon>Chordata</taxon>
        <taxon>Craniata</taxon>
        <taxon>Vertebrata</taxon>
        <taxon>Euteleostomi</taxon>
        <taxon>Actinopterygii</taxon>
        <taxon>Neopterygii</taxon>
        <taxon>Teleostei</taxon>
        <taxon>Ostariophysi</taxon>
        <taxon>Cypriniformes</taxon>
        <taxon>Danionidae</taxon>
        <taxon>Danioninae</taxon>
        <taxon>Danionella</taxon>
    </lineage>
</organism>
<name>A0A553RE43_9TELE</name>
<dbReference type="Pfam" id="PF03184">
    <property type="entry name" value="DDE_1"/>
    <property type="match status" value="1"/>
</dbReference>
<keyword evidence="11" id="KW-1185">Reference proteome</keyword>
<comment type="caution">
    <text evidence="10">The sequence shown here is derived from an EMBL/GenBank/DDBJ whole genome shotgun (WGS) entry which is preliminary data.</text>
</comment>
<dbReference type="InterPro" id="IPR059074">
    <property type="entry name" value="zf-C2H2_Z280C_D"/>
</dbReference>
<dbReference type="Gene3D" id="3.30.160.60">
    <property type="entry name" value="Classic Zinc Finger"/>
    <property type="match status" value="1"/>
</dbReference>
<dbReference type="PANTHER" id="PTHR24388">
    <property type="entry name" value="ZINC FINGER PROTEIN"/>
    <property type="match status" value="1"/>
</dbReference>
<feature type="region of interest" description="Disordered" evidence="8">
    <location>
        <begin position="1200"/>
        <end position="1230"/>
    </location>
</feature>
<dbReference type="InterPro" id="IPR057618">
    <property type="entry name" value="Znf_POGZ/Z280C-D-like"/>
</dbReference>
<evidence type="ECO:0000259" key="9">
    <source>
        <dbReference type="PROSITE" id="PS00028"/>
    </source>
</evidence>
<protein>
    <recommendedName>
        <fullName evidence="9">C2H2-type domain-containing protein</fullName>
    </recommendedName>
</protein>
<dbReference type="OrthoDB" id="5876240at2759"/>
<dbReference type="AlphaFoldDB" id="A0A553RE43"/>
<evidence type="ECO:0000256" key="3">
    <source>
        <dbReference type="ARBA" id="ARBA00022771"/>
    </source>
</evidence>
<proteinExistence type="predicted"/>
<dbReference type="InterPro" id="IPR050527">
    <property type="entry name" value="Snail/Krueppel_Znf"/>
</dbReference>
<feature type="compositionally biased region" description="Polar residues" evidence="8">
    <location>
        <begin position="45"/>
        <end position="62"/>
    </location>
</feature>
<evidence type="ECO:0000256" key="5">
    <source>
        <dbReference type="ARBA" id="ARBA00022843"/>
    </source>
</evidence>
<reference evidence="10 11" key="1">
    <citation type="journal article" date="2019" name="Sci. Data">
        <title>Hybrid genome assembly and annotation of Danionella translucida.</title>
        <authorList>
            <person name="Kadobianskyi M."/>
            <person name="Schulze L."/>
            <person name="Schuelke M."/>
            <person name="Judkewitz B."/>
        </authorList>
    </citation>
    <scope>NUCLEOTIDE SEQUENCE [LARGE SCALE GENOMIC DNA]</scope>
    <source>
        <strain evidence="10 11">Bolton</strain>
    </source>
</reference>
<feature type="domain" description="C2H2-type" evidence="9">
    <location>
        <begin position="387"/>
        <end position="407"/>
    </location>
</feature>
<feature type="domain" description="C2H2-type" evidence="9">
    <location>
        <begin position="453"/>
        <end position="474"/>
    </location>
</feature>
<dbReference type="PANTHER" id="PTHR24388:SF45">
    <property type="entry name" value="POGO TRANSPOSABLE ELEMENT DERIVED WITH ZNF DOMAIN"/>
    <property type="match status" value="1"/>
</dbReference>
<feature type="region of interest" description="Disordered" evidence="8">
    <location>
        <begin position="309"/>
        <end position="347"/>
    </location>
</feature>
<feature type="region of interest" description="Disordered" evidence="8">
    <location>
        <begin position="551"/>
        <end position="572"/>
    </location>
</feature>
<feature type="compositionally biased region" description="Basic and acidic residues" evidence="8">
    <location>
        <begin position="1201"/>
        <end position="1213"/>
    </location>
</feature>
<dbReference type="PROSITE" id="PS00028">
    <property type="entry name" value="ZINC_FINGER_C2H2_1"/>
    <property type="match status" value="4"/>
</dbReference>
<keyword evidence="2" id="KW-0677">Repeat</keyword>
<evidence type="ECO:0000256" key="1">
    <source>
        <dbReference type="ARBA" id="ARBA00022723"/>
    </source>
</evidence>
<dbReference type="Pfam" id="PF25429">
    <property type="entry name" value="zf-POGZ"/>
    <property type="match status" value="1"/>
</dbReference>
<feature type="domain" description="C2H2-type" evidence="9">
    <location>
        <begin position="423"/>
        <end position="444"/>
    </location>
</feature>
<dbReference type="InterPro" id="IPR004875">
    <property type="entry name" value="DDE_SF_endonuclease_dom"/>
</dbReference>
<evidence type="ECO:0000256" key="7">
    <source>
        <dbReference type="ARBA" id="ARBA00023242"/>
    </source>
</evidence>
<dbReference type="EMBL" id="SRMA01024407">
    <property type="protein sequence ID" value="TRZ00459.1"/>
    <property type="molecule type" value="Genomic_DNA"/>
</dbReference>
<feature type="region of interest" description="Disordered" evidence="8">
    <location>
        <begin position="40"/>
        <end position="62"/>
    </location>
</feature>
<feature type="compositionally biased region" description="Polar residues" evidence="8">
    <location>
        <begin position="560"/>
        <end position="572"/>
    </location>
</feature>
<evidence type="ECO:0000256" key="2">
    <source>
        <dbReference type="ARBA" id="ARBA00022737"/>
    </source>
</evidence>
<keyword evidence="1" id="KW-0479">Metal-binding</keyword>
<keyword evidence="7" id="KW-0539">Nucleus</keyword>
<evidence type="ECO:0000313" key="10">
    <source>
        <dbReference type="EMBL" id="TRZ00459.1"/>
    </source>
</evidence>
<dbReference type="Pfam" id="PF25414">
    <property type="entry name" value="zf-C2H2_Z280C_D"/>
    <property type="match status" value="1"/>
</dbReference>
<dbReference type="GO" id="GO:0000981">
    <property type="term" value="F:DNA-binding transcription factor activity, RNA polymerase II-specific"/>
    <property type="evidence" value="ECO:0007669"/>
    <property type="project" value="TreeGrafter"/>
</dbReference>
<accession>A0A553RE43</accession>
<keyword evidence="3" id="KW-0863">Zinc-finger</keyword>
<dbReference type="STRING" id="623744.A0A553RE43"/>
<gene>
    <name evidence="10" type="ORF">DNTS_033223</name>
</gene>